<reference evidence="1" key="1">
    <citation type="journal article" date="2021" name="Sci. Adv.">
        <title>The American lobster genome reveals insights on longevity, neural, and immune adaptations.</title>
        <authorList>
            <person name="Polinski J.M."/>
            <person name="Zimin A.V."/>
            <person name="Clark K.F."/>
            <person name="Kohn A.B."/>
            <person name="Sadowski N."/>
            <person name="Timp W."/>
            <person name="Ptitsyn A."/>
            <person name="Khanna P."/>
            <person name="Romanova D.Y."/>
            <person name="Williams P."/>
            <person name="Greenwood S.J."/>
            <person name="Moroz L.L."/>
            <person name="Walt D.R."/>
            <person name="Bodnar A.G."/>
        </authorList>
    </citation>
    <scope>NUCLEOTIDE SEQUENCE</scope>
    <source>
        <strain evidence="1">GMGI-L3</strain>
    </source>
</reference>
<dbReference type="Proteomes" id="UP000747542">
    <property type="component" value="Unassembled WGS sequence"/>
</dbReference>
<keyword evidence="2" id="KW-1185">Reference proteome</keyword>
<evidence type="ECO:0000313" key="1">
    <source>
        <dbReference type="EMBL" id="KAG7156887.1"/>
    </source>
</evidence>
<name>A0A8J5JEL9_HOMAM</name>
<gene>
    <name evidence="1" type="ORF">Hamer_G023642</name>
</gene>
<protein>
    <submittedName>
        <fullName evidence="1">Uncharacterized protein</fullName>
    </submittedName>
</protein>
<sequence length="137" mass="14678">MCAGAGSSGWWDAWWQCWGGGGCTSITSTASSAATAPSRHTLNFLTGSAEPGCPVHQHSKNISTPSSAAVTTRPVALFNTIRNLGCKATGHCGGEKVVPLLEHLRYYRLWSVTLNPRARTAHLGPSTGPRRRHQEPR</sequence>
<organism evidence="1 2">
    <name type="scientific">Homarus americanus</name>
    <name type="common">American lobster</name>
    <dbReference type="NCBI Taxonomy" id="6706"/>
    <lineage>
        <taxon>Eukaryota</taxon>
        <taxon>Metazoa</taxon>
        <taxon>Ecdysozoa</taxon>
        <taxon>Arthropoda</taxon>
        <taxon>Crustacea</taxon>
        <taxon>Multicrustacea</taxon>
        <taxon>Malacostraca</taxon>
        <taxon>Eumalacostraca</taxon>
        <taxon>Eucarida</taxon>
        <taxon>Decapoda</taxon>
        <taxon>Pleocyemata</taxon>
        <taxon>Astacidea</taxon>
        <taxon>Nephropoidea</taxon>
        <taxon>Nephropidae</taxon>
        <taxon>Homarus</taxon>
    </lineage>
</organism>
<dbReference type="EMBL" id="JAHLQT010038326">
    <property type="protein sequence ID" value="KAG7156887.1"/>
    <property type="molecule type" value="Genomic_DNA"/>
</dbReference>
<evidence type="ECO:0000313" key="2">
    <source>
        <dbReference type="Proteomes" id="UP000747542"/>
    </source>
</evidence>
<accession>A0A8J5JEL9</accession>
<dbReference type="AlphaFoldDB" id="A0A8J5JEL9"/>
<comment type="caution">
    <text evidence="1">The sequence shown here is derived from an EMBL/GenBank/DDBJ whole genome shotgun (WGS) entry which is preliminary data.</text>
</comment>
<proteinExistence type="predicted"/>